<evidence type="ECO:0000313" key="4">
    <source>
        <dbReference type="Proteomes" id="UP000727407"/>
    </source>
</evidence>
<comment type="caution">
    <text evidence="3">The sequence shown here is derived from an EMBL/GenBank/DDBJ whole genome shotgun (WGS) entry which is preliminary data.</text>
</comment>
<dbReference type="OrthoDB" id="10255969at2759"/>
<proteinExistence type="predicted"/>
<keyword evidence="2" id="KW-1133">Transmembrane helix</keyword>
<evidence type="ECO:0000256" key="1">
    <source>
        <dbReference type="SAM" id="MobiDB-lite"/>
    </source>
</evidence>
<dbReference type="EMBL" id="QNUK01000254">
    <property type="protein sequence ID" value="KAF5896961.1"/>
    <property type="molecule type" value="Genomic_DNA"/>
</dbReference>
<dbReference type="Proteomes" id="UP000727407">
    <property type="component" value="Unassembled WGS sequence"/>
</dbReference>
<keyword evidence="3" id="KW-0067">ATP-binding</keyword>
<organism evidence="3 4">
    <name type="scientific">Clarias magur</name>
    <name type="common">Asian catfish</name>
    <name type="synonym">Macropteronotus magur</name>
    <dbReference type="NCBI Taxonomy" id="1594786"/>
    <lineage>
        <taxon>Eukaryota</taxon>
        <taxon>Metazoa</taxon>
        <taxon>Chordata</taxon>
        <taxon>Craniata</taxon>
        <taxon>Vertebrata</taxon>
        <taxon>Euteleostomi</taxon>
        <taxon>Actinopterygii</taxon>
        <taxon>Neopterygii</taxon>
        <taxon>Teleostei</taxon>
        <taxon>Ostariophysi</taxon>
        <taxon>Siluriformes</taxon>
        <taxon>Clariidae</taxon>
        <taxon>Clarias</taxon>
    </lineage>
</organism>
<keyword evidence="3" id="KW-0547">Nucleotide-binding</keyword>
<dbReference type="AlphaFoldDB" id="A0A8J4U1Z7"/>
<keyword evidence="2" id="KW-0812">Transmembrane</keyword>
<protein>
    <submittedName>
        <fullName evidence="3">ATP-binding cassette sub-family A member 3</fullName>
    </submittedName>
</protein>
<gene>
    <name evidence="3" type="primary">abca3</name>
    <name evidence="3" type="ORF">DAT39_013318</name>
</gene>
<feature type="transmembrane region" description="Helical" evidence="2">
    <location>
        <begin position="55"/>
        <end position="73"/>
    </location>
</feature>
<evidence type="ECO:0000313" key="3">
    <source>
        <dbReference type="EMBL" id="KAF5896961.1"/>
    </source>
</evidence>
<accession>A0A8J4U1Z7</accession>
<name>A0A8J4U1Z7_CLAMG</name>
<evidence type="ECO:0000256" key="2">
    <source>
        <dbReference type="SAM" id="Phobius"/>
    </source>
</evidence>
<feature type="compositionally biased region" description="Basic and acidic residues" evidence="1">
    <location>
        <begin position="212"/>
        <end position="230"/>
    </location>
</feature>
<keyword evidence="4" id="KW-1185">Reference proteome</keyword>
<dbReference type="GO" id="GO:0005524">
    <property type="term" value="F:ATP binding"/>
    <property type="evidence" value="ECO:0007669"/>
    <property type="project" value="UniProtKB-KW"/>
</dbReference>
<feature type="region of interest" description="Disordered" evidence="1">
    <location>
        <begin position="202"/>
        <end position="230"/>
    </location>
</feature>
<feature type="non-terminal residue" evidence="3">
    <location>
        <position position="230"/>
    </location>
</feature>
<keyword evidence="2" id="KW-0472">Membrane</keyword>
<feature type="transmembrane region" description="Helical" evidence="2">
    <location>
        <begin position="20"/>
        <end position="43"/>
    </location>
</feature>
<sequence>MPRNMSESAQSQLSQGQTGFAIAINLMYGMASLASTFALHLVVERSVKSKHIQRVSGVYISNFWFFALLWDLINFNAELQLQNLSRVLDRLFMLFPNYCLSMSFCQFYRNYETISFCNTNILTKEICRIYSSLLKDEHRGMVHFHLTDKTLTWAQNSSPAVLVALPFPGSSFKEEPNEPPGPKPLPLLGNLLQIDLARPHESLSEECGSARSRRERDLGNEASERAENLC</sequence>
<reference evidence="3" key="1">
    <citation type="submission" date="2020-07" db="EMBL/GenBank/DDBJ databases">
        <title>Clarias magur genome sequencing, assembly and annotation.</title>
        <authorList>
            <person name="Kushwaha B."/>
            <person name="Kumar R."/>
            <person name="Das P."/>
            <person name="Joshi C.G."/>
            <person name="Kumar D."/>
            <person name="Nagpure N.S."/>
            <person name="Pandey M."/>
            <person name="Agarwal S."/>
            <person name="Srivastava S."/>
            <person name="Singh M."/>
            <person name="Sahoo L."/>
            <person name="Jayasankar P."/>
            <person name="Meher P.K."/>
            <person name="Koringa P.G."/>
            <person name="Iquebal M.A."/>
            <person name="Das S.P."/>
            <person name="Bit A."/>
            <person name="Patnaik S."/>
            <person name="Patel N."/>
            <person name="Shah T.M."/>
            <person name="Hinsu A."/>
            <person name="Jena J.K."/>
        </authorList>
    </citation>
    <scope>NUCLEOTIDE SEQUENCE</scope>
    <source>
        <strain evidence="3">CIFAMagur01</strain>
        <tissue evidence="3">Testis</tissue>
    </source>
</reference>